<dbReference type="GO" id="GO:0008137">
    <property type="term" value="F:NADH dehydrogenase (ubiquinone) activity"/>
    <property type="evidence" value="ECO:0007669"/>
    <property type="project" value="InterPro"/>
</dbReference>
<accession>A0A645GDB0</accession>
<protein>
    <submittedName>
        <fullName evidence="4">NADH-quinone oxidoreductase chain 5</fullName>
        <ecNumber evidence="4">1.6.5.11</ecNumber>
    </submittedName>
</protein>
<dbReference type="InterPro" id="IPR037232">
    <property type="entry name" value="NADH_quin_OxRdtase_su_C/D-like"/>
</dbReference>
<evidence type="ECO:0000256" key="1">
    <source>
        <dbReference type="ARBA" id="ARBA00007569"/>
    </source>
</evidence>
<reference evidence="4" key="1">
    <citation type="submission" date="2019-08" db="EMBL/GenBank/DDBJ databases">
        <authorList>
            <person name="Kucharzyk K."/>
            <person name="Murdoch R.W."/>
            <person name="Higgins S."/>
            <person name="Loffler F."/>
        </authorList>
    </citation>
    <scope>NUCLEOTIDE SEQUENCE</scope>
</reference>
<dbReference type="EMBL" id="VSSQ01072763">
    <property type="protein sequence ID" value="MPN24060.1"/>
    <property type="molecule type" value="Genomic_DNA"/>
</dbReference>
<gene>
    <name evidence="4" type="primary">nqo5_3</name>
    <name evidence="4" type="ORF">SDC9_171454</name>
</gene>
<dbReference type="GO" id="GO:0016491">
    <property type="term" value="F:oxidoreductase activity"/>
    <property type="evidence" value="ECO:0007669"/>
    <property type="project" value="UniProtKB-KW"/>
</dbReference>
<dbReference type="SUPFAM" id="SSF143243">
    <property type="entry name" value="Nqo5-like"/>
    <property type="match status" value="1"/>
</dbReference>
<feature type="region of interest" description="Disordered" evidence="2">
    <location>
        <begin position="105"/>
        <end position="125"/>
    </location>
</feature>
<keyword evidence="4" id="KW-0560">Oxidoreductase</keyword>
<name>A0A645GDB0_9ZZZZ</name>
<sequence>MLIDITAIDWARKEKRFELVYFLYSSTHKSRIRIKIPVEETDCSASTVENIYPSANWYEREVWDMYGIKFVEHSDMRRFYMPEDFFNEKTGETYHPLRKDFPLTGIPNSLPLPPYPEKSGQEVSW</sequence>
<dbReference type="PANTHER" id="PTHR10884">
    <property type="entry name" value="NADH DEHYDROGENASE UBIQUINONE IRON-SULFUR PROTEIN 3"/>
    <property type="match status" value="1"/>
</dbReference>
<evidence type="ECO:0000256" key="2">
    <source>
        <dbReference type="SAM" id="MobiDB-lite"/>
    </source>
</evidence>
<comment type="caution">
    <text evidence="4">The sequence shown here is derived from an EMBL/GenBank/DDBJ whole genome shotgun (WGS) entry which is preliminary data.</text>
</comment>
<dbReference type="Pfam" id="PF00329">
    <property type="entry name" value="Complex1_30kDa"/>
    <property type="match status" value="1"/>
</dbReference>
<evidence type="ECO:0000259" key="3">
    <source>
        <dbReference type="Pfam" id="PF00329"/>
    </source>
</evidence>
<dbReference type="PANTHER" id="PTHR10884:SF14">
    <property type="entry name" value="NADH DEHYDROGENASE [UBIQUINONE] IRON-SULFUR PROTEIN 3, MITOCHONDRIAL"/>
    <property type="match status" value="1"/>
</dbReference>
<organism evidence="4">
    <name type="scientific">bioreactor metagenome</name>
    <dbReference type="NCBI Taxonomy" id="1076179"/>
    <lineage>
        <taxon>unclassified sequences</taxon>
        <taxon>metagenomes</taxon>
        <taxon>ecological metagenomes</taxon>
    </lineage>
</organism>
<feature type="domain" description="NADH:ubiquinone oxidoreductase 30kDa subunit" evidence="3">
    <location>
        <begin position="1"/>
        <end position="105"/>
    </location>
</feature>
<comment type="similarity">
    <text evidence="1">Belongs to the complex I 30 kDa subunit family.</text>
</comment>
<dbReference type="InterPro" id="IPR001268">
    <property type="entry name" value="NADH_UbQ_OxRdtase_30kDa_su"/>
</dbReference>
<dbReference type="EC" id="1.6.5.11" evidence="4"/>
<dbReference type="Gene3D" id="3.30.460.80">
    <property type="entry name" value="NADH:ubiquinone oxidoreductase, 30kDa subunit"/>
    <property type="match status" value="1"/>
</dbReference>
<dbReference type="AlphaFoldDB" id="A0A645GDB0"/>
<evidence type="ECO:0000313" key="4">
    <source>
        <dbReference type="EMBL" id="MPN24060.1"/>
    </source>
</evidence>
<proteinExistence type="inferred from homology"/>